<evidence type="ECO:0000256" key="3">
    <source>
        <dbReference type="ARBA" id="ARBA00008259"/>
    </source>
</evidence>
<dbReference type="GO" id="GO:0000159">
    <property type="term" value="C:protein phosphatase type 2A complex"/>
    <property type="evidence" value="ECO:0007669"/>
    <property type="project" value="UniProtKB-UniRule"/>
</dbReference>
<dbReference type="GO" id="GO:0098813">
    <property type="term" value="P:nuclear chromosome segregation"/>
    <property type="evidence" value="ECO:0007669"/>
    <property type="project" value="UniProtKB-ARBA"/>
</dbReference>
<dbReference type="PANTHER" id="PTHR10257">
    <property type="entry name" value="SERINE/THREONINE PROTEIN PHOSPHATASE 2A PP2A REGULATORY SUBUNIT B"/>
    <property type="match status" value="1"/>
</dbReference>
<dbReference type="GeneID" id="28849241"/>
<dbReference type="EMBL" id="LSBJ02000005">
    <property type="protein sequence ID" value="OAQ64985.1"/>
    <property type="molecule type" value="Genomic_DNA"/>
</dbReference>
<name>A0A179FH97_METCM</name>
<evidence type="ECO:0000256" key="1">
    <source>
        <dbReference type="ARBA" id="ARBA00004123"/>
    </source>
</evidence>
<feature type="compositionally biased region" description="Low complexity" evidence="9">
    <location>
        <begin position="126"/>
        <end position="137"/>
    </location>
</feature>
<evidence type="ECO:0000256" key="6">
    <source>
        <dbReference type="ARBA" id="ARBA00023242"/>
    </source>
</evidence>
<protein>
    <recommendedName>
        <fullName evidence="8">Serine/threonine-protein phosphatase 2A 56 kDa regulatory subunit</fullName>
    </recommendedName>
</protein>
<sequence>MKRFGKGLPLPSSTTRILPSLQLYATEAQPVDTLFSPQQLARGKDASKSSKKNKDSKDGTSSPSSRDSSNQSPVLTPTSSSTTLNDIRNKPLPPNSTGHGDHGAANQPSTSAQQGNGPDRFGPMGGASSPNGGSANARLPPTVVISPTPGHIPPPGAAETMPHDLAPPKAGQKSLMIHRGIDNRDAIPEGLRTPKRQHSSRFDISAHRELEKLPGFHEVPPNRRQELFMQKIDQCNVIFDFNDASGDMKAKEIKRLALHELLDYVANNRQVITEPMYPRVVDMFAKNLFRPIPPPMNPQGEAFDPEEDEPVLEVAWPHIQVVYEFFLRFIESQDFNTNIAKAYIDHSFVLQLLDLFDSEDPRERDFLKTTLHRIYGKFLNLRSFIRRSINNVFFQFTYETERFNGIAELLEILGSIINGFALPLKEEHKIFLTRVLLPLHKPKSLSMYHPQLAYCIVQFLEKDASLTEDVVLGLLRYWPKVNSTKEVMFLNEVEDIFEVMDPAEFAKVQEPLFHQLAKSVASPHFQVAERALYFWNNEYFCNLVSDNVEIILPIMFAPLYENSKGHWNRTIHGMVYNAMKLFMEINPQLFDDCSHDYTEQQNTAAEREALRERKWAALAEKADQRRASGGVADAPPRQQVGGVLPRVDEVDPVTEDNQKRLDSLKLQDASGRRPGGHERQNSQSSARSR</sequence>
<feature type="region of interest" description="Disordered" evidence="9">
    <location>
        <begin position="28"/>
        <end position="142"/>
    </location>
</feature>
<comment type="subcellular location">
    <subcellularLocation>
        <location evidence="2">Cytoplasm</location>
    </subcellularLocation>
    <subcellularLocation>
        <location evidence="1">Nucleus</location>
    </subcellularLocation>
</comment>
<dbReference type="AlphaFoldDB" id="A0A179FH97"/>
<keyword evidence="5" id="KW-0597">Phosphoprotein</keyword>
<dbReference type="FunFam" id="1.25.10.10:FF:000016">
    <property type="entry name" value="Serine/threonine-protein phosphatase 2A 56 kDa regulatory subunit"/>
    <property type="match status" value="1"/>
</dbReference>
<dbReference type="PANTHER" id="PTHR10257:SF3">
    <property type="entry name" value="SERINE_THREONINE-PROTEIN PHOSPHATASE 2A 56 KDA REGULATORY SUBUNIT GAMMA ISOFORM"/>
    <property type="match status" value="1"/>
</dbReference>
<dbReference type="GO" id="GO:0005634">
    <property type="term" value="C:nucleus"/>
    <property type="evidence" value="ECO:0007669"/>
    <property type="project" value="UniProtKB-SubCell"/>
</dbReference>
<dbReference type="InterPro" id="IPR016024">
    <property type="entry name" value="ARM-type_fold"/>
</dbReference>
<dbReference type="GO" id="GO:0019888">
    <property type="term" value="F:protein phosphatase regulator activity"/>
    <property type="evidence" value="ECO:0007669"/>
    <property type="project" value="UniProtKB-UniRule"/>
</dbReference>
<feature type="compositionally biased region" description="Polar residues" evidence="9">
    <location>
        <begin position="106"/>
        <end position="116"/>
    </location>
</feature>
<dbReference type="GO" id="GO:0005816">
    <property type="term" value="C:spindle pole body"/>
    <property type="evidence" value="ECO:0007669"/>
    <property type="project" value="UniProtKB-ARBA"/>
</dbReference>
<feature type="compositionally biased region" description="Low complexity" evidence="9">
    <location>
        <begin position="59"/>
        <end position="84"/>
    </location>
</feature>
<dbReference type="STRING" id="1380566.A0A179FH97"/>
<keyword evidence="11" id="KW-1185">Reference proteome</keyword>
<evidence type="ECO:0000256" key="9">
    <source>
        <dbReference type="SAM" id="MobiDB-lite"/>
    </source>
</evidence>
<dbReference type="PIRSF" id="PIRSF028043">
    <property type="entry name" value="PP2A_B56"/>
    <property type="match status" value="1"/>
</dbReference>
<evidence type="ECO:0000256" key="2">
    <source>
        <dbReference type="ARBA" id="ARBA00004496"/>
    </source>
</evidence>
<feature type="compositionally biased region" description="Basic and acidic residues" evidence="9">
    <location>
        <begin position="42"/>
        <end position="58"/>
    </location>
</feature>
<comment type="caution">
    <text evidence="10">The sequence shown here is derived from an EMBL/GenBank/DDBJ whole genome shotgun (WGS) entry which is preliminary data.</text>
</comment>
<dbReference type="InterPro" id="IPR011989">
    <property type="entry name" value="ARM-like"/>
</dbReference>
<dbReference type="InterPro" id="IPR002554">
    <property type="entry name" value="PP2A_B56"/>
</dbReference>
<evidence type="ECO:0000256" key="4">
    <source>
        <dbReference type="ARBA" id="ARBA00022490"/>
    </source>
</evidence>
<evidence type="ECO:0000256" key="5">
    <source>
        <dbReference type="ARBA" id="ARBA00022553"/>
    </source>
</evidence>
<dbReference type="Gene3D" id="1.25.10.10">
    <property type="entry name" value="Leucine-rich Repeat Variant"/>
    <property type="match status" value="1"/>
</dbReference>
<comment type="similarity">
    <text evidence="3">Belongs to the phosphatase 2A regulatory subunit B family.</text>
</comment>
<evidence type="ECO:0000256" key="8">
    <source>
        <dbReference type="PIRNR" id="PIRNR028043"/>
    </source>
</evidence>
<evidence type="ECO:0000256" key="7">
    <source>
        <dbReference type="ARBA" id="ARBA00064351"/>
    </source>
</evidence>
<comment type="subunit">
    <text evidence="7">PP2A consists of a common heterodimeric core enzyme, composed of a 36 kDa catalytic subunit (subunit C) and a 65 kDa constant regulatory subunit (PR65 or subunit A), that associates with a variety of regulatory subunits. Proteins that associate with the core dimer include three families of regulatory subunits B (the R2/B/PR55/B55, R3/B''/PR72/PR130/PR59 and R5/B'/B56 families), the 48 kDa variable regulatory subunit, viral proteins, and cell signaling molecules.</text>
</comment>
<feature type="compositionally biased region" description="Basic and acidic residues" evidence="9">
    <location>
        <begin position="656"/>
        <end position="665"/>
    </location>
</feature>
<dbReference type="Proteomes" id="UP000078397">
    <property type="component" value="Unassembled WGS sequence"/>
</dbReference>
<dbReference type="KEGG" id="pchm:VFPPC_06168"/>
<proteinExistence type="inferred from homology"/>
<comment type="function">
    <text evidence="8">The B regulatory subunit might modulate substrate selectivity and catalytic activity, and also might direct the localization of the catalytic enzyme to a particular subcellular compartment.</text>
</comment>
<reference evidence="10 11" key="1">
    <citation type="journal article" date="2016" name="PLoS Pathog.">
        <title>Biosynthesis of antibiotic leucinostatins in bio-control fungus Purpureocillium lilacinum and their inhibition on phytophthora revealed by genome mining.</title>
        <authorList>
            <person name="Wang G."/>
            <person name="Liu Z."/>
            <person name="Lin R."/>
            <person name="Li E."/>
            <person name="Mao Z."/>
            <person name="Ling J."/>
            <person name="Yang Y."/>
            <person name="Yin W.B."/>
            <person name="Xie B."/>
        </authorList>
    </citation>
    <scope>NUCLEOTIDE SEQUENCE [LARGE SCALE GENOMIC DNA]</scope>
    <source>
        <strain evidence="10">170</strain>
    </source>
</reference>
<dbReference type="Pfam" id="PF01603">
    <property type="entry name" value="B56"/>
    <property type="match status" value="1"/>
</dbReference>
<evidence type="ECO:0000313" key="10">
    <source>
        <dbReference type="EMBL" id="OAQ64985.1"/>
    </source>
</evidence>
<dbReference type="SUPFAM" id="SSF48371">
    <property type="entry name" value="ARM repeat"/>
    <property type="match status" value="1"/>
</dbReference>
<dbReference type="GO" id="GO:0007165">
    <property type="term" value="P:signal transduction"/>
    <property type="evidence" value="ECO:0007669"/>
    <property type="project" value="InterPro"/>
</dbReference>
<dbReference type="GO" id="GO:0005737">
    <property type="term" value="C:cytoplasm"/>
    <property type="evidence" value="ECO:0007669"/>
    <property type="project" value="UniProtKB-SubCell"/>
</dbReference>
<dbReference type="RefSeq" id="XP_018142299.1">
    <property type="nucleotide sequence ID" value="XM_018285247.1"/>
</dbReference>
<gene>
    <name evidence="10" type="ORF">VFPPC_06168</name>
</gene>
<feature type="region of interest" description="Disordered" evidence="9">
    <location>
        <begin position="624"/>
        <end position="689"/>
    </location>
</feature>
<organism evidence="10 11">
    <name type="scientific">Pochonia chlamydosporia 170</name>
    <dbReference type="NCBI Taxonomy" id="1380566"/>
    <lineage>
        <taxon>Eukaryota</taxon>
        <taxon>Fungi</taxon>
        <taxon>Dikarya</taxon>
        <taxon>Ascomycota</taxon>
        <taxon>Pezizomycotina</taxon>
        <taxon>Sordariomycetes</taxon>
        <taxon>Hypocreomycetidae</taxon>
        <taxon>Hypocreales</taxon>
        <taxon>Clavicipitaceae</taxon>
        <taxon>Pochonia</taxon>
    </lineage>
</organism>
<dbReference type="GO" id="GO:0051754">
    <property type="term" value="P:meiotic sister chromatid cohesion, centromeric"/>
    <property type="evidence" value="ECO:0007669"/>
    <property type="project" value="UniProtKB-ARBA"/>
</dbReference>
<evidence type="ECO:0000313" key="11">
    <source>
        <dbReference type="Proteomes" id="UP000078397"/>
    </source>
</evidence>
<dbReference type="OrthoDB" id="10264446at2759"/>
<dbReference type="GO" id="GO:1901991">
    <property type="term" value="P:negative regulation of mitotic cell cycle phase transition"/>
    <property type="evidence" value="ECO:0007669"/>
    <property type="project" value="UniProtKB-ARBA"/>
</dbReference>
<keyword evidence="4" id="KW-0963">Cytoplasm</keyword>
<dbReference type="GO" id="GO:0000776">
    <property type="term" value="C:kinetochore"/>
    <property type="evidence" value="ECO:0007669"/>
    <property type="project" value="UniProtKB-ARBA"/>
</dbReference>
<keyword evidence="6" id="KW-0539">Nucleus</keyword>
<accession>A0A179FH97</accession>